<reference evidence="1 2" key="1">
    <citation type="submission" date="2018-06" db="EMBL/GenBank/DDBJ databases">
        <title>Sphaerisporangium craniellae sp. nov., isolated from a marine sponge in the South China Sea.</title>
        <authorList>
            <person name="Li L."/>
        </authorList>
    </citation>
    <scope>NUCLEOTIDE SEQUENCE [LARGE SCALE GENOMIC DNA]</scope>
    <source>
        <strain evidence="1 2">CCTCC AA 208026</strain>
    </source>
</reference>
<comment type="caution">
    <text evidence="1">The sequence shown here is derived from an EMBL/GenBank/DDBJ whole genome shotgun (WGS) entry which is preliminary data.</text>
</comment>
<organism evidence="1 2">
    <name type="scientific">Sphaerisporangium album</name>
    <dbReference type="NCBI Taxonomy" id="509200"/>
    <lineage>
        <taxon>Bacteria</taxon>
        <taxon>Bacillati</taxon>
        <taxon>Actinomycetota</taxon>
        <taxon>Actinomycetes</taxon>
        <taxon>Streptosporangiales</taxon>
        <taxon>Streptosporangiaceae</taxon>
        <taxon>Sphaerisporangium</taxon>
    </lineage>
</organism>
<dbReference type="Proteomes" id="UP000253094">
    <property type="component" value="Unassembled WGS sequence"/>
</dbReference>
<sequence>MPIVAFDSFRTYLWDHLPEARGLLQTIAEEETEEAAELEVPLKEVEAGTYELVSRVYWWGVFHPALERRDEKEVERCYAVLEDLLRHGDENLVQCLEVRVVAWLASADWVSESRVYAGERLRARLIP</sequence>
<accession>A0A367FSE0</accession>
<evidence type="ECO:0000313" key="2">
    <source>
        <dbReference type="Proteomes" id="UP000253094"/>
    </source>
</evidence>
<dbReference type="AlphaFoldDB" id="A0A367FSE0"/>
<name>A0A367FSE0_9ACTN</name>
<keyword evidence="2" id="KW-1185">Reference proteome</keyword>
<gene>
    <name evidence="1" type="ORF">DQ384_03710</name>
</gene>
<dbReference type="EMBL" id="QOIL01000002">
    <property type="protein sequence ID" value="RCG32610.1"/>
    <property type="molecule type" value="Genomic_DNA"/>
</dbReference>
<proteinExistence type="predicted"/>
<protein>
    <submittedName>
        <fullName evidence="1">Uncharacterized protein</fullName>
    </submittedName>
</protein>
<evidence type="ECO:0000313" key="1">
    <source>
        <dbReference type="EMBL" id="RCG32610.1"/>
    </source>
</evidence>